<accession>A0A1V3TNK9</accession>
<dbReference type="PROSITE" id="PS00211">
    <property type="entry name" value="ABC_TRANSPORTER_1"/>
    <property type="match status" value="1"/>
</dbReference>
<dbReference type="InterPro" id="IPR050166">
    <property type="entry name" value="ABC_transporter_ATP-bind"/>
</dbReference>
<dbReference type="SMART" id="SM00382">
    <property type="entry name" value="AAA"/>
    <property type="match status" value="1"/>
</dbReference>
<dbReference type="InterPro" id="IPR027417">
    <property type="entry name" value="P-loop_NTPase"/>
</dbReference>
<keyword evidence="10" id="KW-1185">Reference proteome</keyword>
<dbReference type="InterPro" id="IPR017871">
    <property type="entry name" value="ABC_transporter-like_CS"/>
</dbReference>
<dbReference type="EMBL" id="LPXH01000001">
    <property type="protein sequence ID" value="KUF43729.1"/>
    <property type="molecule type" value="Genomic_DNA"/>
</dbReference>
<gene>
    <name evidence="9" type="ORF">AS359_05090</name>
</gene>
<evidence type="ECO:0000256" key="4">
    <source>
        <dbReference type="ARBA" id="ARBA00022741"/>
    </source>
</evidence>
<dbReference type="RefSeq" id="WP_058879458.1">
    <property type="nucleotide sequence ID" value="NZ_JBPPQS010000005.1"/>
</dbReference>
<dbReference type="GO" id="GO:0016887">
    <property type="term" value="F:ATP hydrolysis activity"/>
    <property type="evidence" value="ECO:0007669"/>
    <property type="project" value="InterPro"/>
</dbReference>
<protein>
    <submittedName>
        <fullName evidence="9">Sulfonate ABC transporter ATP-binding protein</fullName>
    </submittedName>
</protein>
<dbReference type="Pfam" id="PF00005">
    <property type="entry name" value="ABC_tran"/>
    <property type="match status" value="1"/>
</dbReference>
<dbReference type="PANTHER" id="PTHR42788">
    <property type="entry name" value="TAURINE IMPORT ATP-BINDING PROTEIN-RELATED"/>
    <property type="match status" value="1"/>
</dbReference>
<keyword evidence="5 9" id="KW-0067">ATP-binding</keyword>
<dbReference type="InterPro" id="IPR003593">
    <property type="entry name" value="AAA+_ATPase"/>
</dbReference>
<evidence type="ECO:0000313" key="10">
    <source>
        <dbReference type="Proteomes" id="UP000053300"/>
    </source>
</evidence>
<keyword evidence="6" id="KW-1278">Translocase</keyword>
<evidence type="ECO:0000256" key="3">
    <source>
        <dbReference type="ARBA" id="ARBA00022475"/>
    </source>
</evidence>
<dbReference type="GO" id="GO:0005524">
    <property type="term" value="F:ATP binding"/>
    <property type="evidence" value="ECO:0007669"/>
    <property type="project" value="UniProtKB-KW"/>
</dbReference>
<keyword evidence="4" id="KW-0547">Nucleotide-binding</keyword>
<name>A0A0W7Z962_9BURK</name>
<dbReference type="InterPro" id="IPR003439">
    <property type="entry name" value="ABC_transporter-like_ATP-bd"/>
</dbReference>
<comment type="similarity">
    <text evidence="1">Belongs to the ABC transporter superfamily.</text>
</comment>
<dbReference type="AlphaFoldDB" id="A0A0W7Z962"/>
<evidence type="ECO:0000256" key="7">
    <source>
        <dbReference type="ARBA" id="ARBA00023136"/>
    </source>
</evidence>
<evidence type="ECO:0000256" key="1">
    <source>
        <dbReference type="ARBA" id="ARBA00005417"/>
    </source>
</evidence>
<evidence type="ECO:0000256" key="2">
    <source>
        <dbReference type="ARBA" id="ARBA00022448"/>
    </source>
</evidence>
<organism evidence="9 10">
    <name type="scientific">Comamonas kerstersii</name>
    <dbReference type="NCBI Taxonomy" id="225992"/>
    <lineage>
        <taxon>Bacteria</taxon>
        <taxon>Pseudomonadati</taxon>
        <taxon>Pseudomonadota</taxon>
        <taxon>Betaproteobacteria</taxon>
        <taxon>Burkholderiales</taxon>
        <taxon>Comamonadaceae</taxon>
        <taxon>Comamonas</taxon>
    </lineage>
</organism>
<proteinExistence type="inferred from homology"/>
<sequence length="246" mass="26970">MTTDTLPLGQVELRQFSRSFQHKRILDTIDLHIPAGQFVALLGESGSGKTTLLRAVAGLDSDAHSTGLAQASGNVSVLFQDSRLLPWLSVMDNLTLGIEQQPHVHARAQHLLQEVGLGDKASVWPSTLSGGQKQRAALARSLLREPHVLLADEPFGALDALTRMRMQSLLLQLVERTHPTVILVTHDVDEALLLADRILVIQHGKIAQDHDVGLPQPRRPDHPRFMQLRTELLRSLGVETIAPALA</sequence>
<keyword evidence="2" id="KW-0813">Transport</keyword>
<keyword evidence="7" id="KW-0472">Membrane</keyword>
<feature type="domain" description="ABC transporter" evidence="8">
    <location>
        <begin position="11"/>
        <end position="228"/>
    </location>
</feature>
<dbReference type="SUPFAM" id="SSF52540">
    <property type="entry name" value="P-loop containing nucleoside triphosphate hydrolases"/>
    <property type="match status" value="1"/>
</dbReference>
<dbReference type="Gene3D" id="3.40.50.300">
    <property type="entry name" value="P-loop containing nucleotide triphosphate hydrolases"/>
    <property type="match status" value="1"/>
</dbReference>
<dbReference type="STRING" id="225992.B5M06_03540"/>
<comment type="caution">
    <text evidence="9">The sequence shown here is derived from an EMBL/GenBank/DDBJ whole genome shotgun (WGS) entry which is preliminary data.</text>
</comment>
<evidence type="ECO:0000259" key="8">
    <source>
        <dbReference type="PROSITE" id="PS50893"/>
    </source>
</evidence>
<evidence type="ECO:0000256" key="6">
    <source>
        <dbReference type="ARBA" id="ARBA00022967"/>
    </source>
</evidence>
<dbReference type="PANTHER" id="PTHR42788:SF17">
    <property type="entry name" value="ALIPHATIC SULFONATES IMPORT ATP-BINDING PROTEIN SSUB"/>
    <property type="match status" value="1"/>
</dbReference>
<evidence type="ECO:0000313" key="9">
    <source>
        <dbReference type="EMBL" id="KUF43729.1"/>
    </source>
</evidence>
<keyword evidence="3" id="KW-1003">Cell membrane</keyword>
<evidence type="ECO:0000256" key="5">
    <source>
        <dbReference type="ARBA" id="ARBA00022840"/>
    </source>
</evidence>
<reference evidence="9 10" key="1">
    <citation type="submission" date="2015-12" db="EMBL/GenBank/DDBJ databases">
        <title>Complete genome sequence of a multi-drug resistant strain Acidovorax sp. 12322-1.</title>
        <authorList>
            <person name="Ming D."/>
            <person name="Wang M."/>
            <person name="Hu S."/>
            <person name="Zhou Y."/>
            <person name="Jiang T."/>
        </authorList>
    </citation>
    <scope>NUCLEOTIDE SEQUENCE [LARGE SCALE GENOMIC DNA]</scope>
    <source>
        <strain evidence="9 10">12322-1</strain>
    </source>
</reference>
<accession>A0A0W7Z962</accession>
<dbReference type="Proteomes" id="UP000053300">
    <property type="component" value="Unassembled WGS sequence"/>
</dbReference>
<dbReference type="PROSITE" id="PS50893">
    <property type="entry name" value="ABC_TRANSPORTER_2"/>
    <property type="match status" value="1"/>
</dbReference>